<proteinExistence type="predicted"/>
<dbReference type="Gene3D" id="1.10.10.60">
    <property type="entry name" value="Homeodomain-like"/>
    <property type="match status" value="1"/>
</dbReference>
<dbReference type="Pfam" id="PF00440">
    <property type="entry name" value="TetR_N"/>
    <property type="match status" value="1"/>
</dbReference>
<keyword evidence="1" id="KW-0678">Repressor</keyword>
<dbReference type="InterPro" id="IPR050109">
    <property type="entry name" value="HTH-type_TetR-like_transc_reg"/>
</dbReference>
<reference evidence="7 8" key="1">
    <citation type="submission" date="2024-09" db="EMBL/GenBank/DDBJ databases">
        <authorList>
            <person name="Sun Q."/>
            <person name="Mori K."/>
        </authorList>
    </citation>
    <scope>NUCLEOTIDE SEQUENCE [LARGE SCALE GENOMIC DNA]</scope>
    <source>
        <strain evidence="7 8">TBRC 1432</strain>
    </source>
</reference>
<dbReference type="SUPFAM" id="SSF48498">
    <property type="entry name" value="Tetracyclin repressor-like, C-terminal domain"/>
    <property type="match status" value="1"/>
</dbReference>
<dbReference type="PRINTS" id="PR00455">
    <property type="entry name" value="HTHTETR"/>
</dbReference>
<protein>
    <submittedName>
        <fullName evidence="7">TetR/AcrR family transcriptional regulator C-terminal domain-containing protein</fullName>
    </submittedName>
</protein>
<name>A0ABV6N7H1_9PSEU</name>
<dbReference type="Pfam" id="PF02909">
    <property type="entry name" value="TetR_C_1"/>
    <property type="match status" value="1"/>
</dbReference>
<feature type="DNA-binding region" description="H-T-H motif" evidence="5">
    <location>
        <begin position="23"/>
        <end position="42"/>
    </location>
</feature>
<dbReference type="PRINTS" id="PR00400">
    <property type="entry name" value="TETREPRESSOR"/>
</dbReference>
<keyword evidence="8" id="KW-1185">Reference proteome</keyword>
<evidence type="ECO:0000256" key="1">
    <source>
        <dbReference type="ARBA" id="ARBA00022491"/>
    </source>
</evidence>
<dbReference type="PANTHER" id="PTHR30055:SF151">
    <property type="entry name" value="TRANSCRIPTIONAL REGULATORY PROTEIN"/>
    <property type="match status" value="1"/>
</dbReference>
<keyword evidence="4" id="KW-0804">Transcription</keyword>
<dbReference type="InterPro" id="IPR003012">
    <property type="entry name" value="Tet_transcr_reg_TetR"/>
</dbReference>
<dbReference type="InterPro" id="IPR036271">
    <property type="entry name" value="Tet_transcr_reg_TetR-rel_C_sf"/>
</dbReference>
<evidence type="ECO:0000256" key="5">
    <source>
        <dbReference type="PROSITE-ProRule" id="PRU00335"/>
    </source>
</evidence>
<evidence type="ECO:0000313" key="7">
    <source>
        <dbReference type="EMBL" id="MFC0547946.1"/>
    </source>
</evidence>
<evidence type="ECO:0000313" key="8">
    <source>
        <dbReference type="Proteomes" id="UP001589810"/>
    </source>
</evidence>
<dbReference type="InterPro" id="IPR009057">
    <property type="entry name" value="Homeodomain-like_sf"/>
</dbReference>
<comment type="caution">
    <text evidence="7">The sequence shown here is derived from an EMBL/GenBank/DDBJ whole genome shotgun (WGS) entry which is preliminary data.</text>
</comment>
<evidence type="ECO:0000256" key="4">
    <source>
        <dbReference type="ARBA" id="ARBA00023163"/>
    </source>
</evidence>
<dbReference type="PROSITE" id="PS50977">
    <property type="entry name" value="HTH_TETR_2"/>
    <property type="match status" value="1"/>
</dbReference>
<dbReference type="Gene3D" id="1.10.357.10">
    <property type="entry name" value="Tetracycline Repressor, domain 2"/>
    <property type="match status" value="1"/>
</dbReference>
<evidence type="ECO:0000256" key="3">
    <source>
        <dbReference type="ARBA" id="ARBA00023125"/>
    </source>
</evidence>
<gene>
    <name evidence="7" type="ORF">ACFFH7_41020</name>
</gene>
<dbReference type="InterPro" id="IPR001647">
    <property type="entry name" value="HTH_TetR"/>
</dbReference>
<dbReference type="InterPro" id="IPR004111">
    <property type="entry name" value="Repressor_TetR_C"/>
</dbReference>
<keyword evidence="2" id="KW-0805">Transcription regulation</keyword>
<sequence>MDREQVVEAGLALLDEVGLDGLTMRKVAERLGVQLNTVYWHVAGKPQLLAALADRIVAGCAAEPLPEPWRERVETLARRLRKAMLAHRDGGRVVAGRYVIGTHTLAFGEKAVGALLDAGQPPREAAWATWTIGYYIFGLVQEEQAAPEADLAAMAESADPERYPAMAATVPHHLPTDFDARFEFGLKMVLDGLPSGTGD</sequence>
<dbReference type="RefSeq" id="WP_273938210.1">
    <property type="nucleotide sequence ID" value="NZ_CP097263.1"/>
</dbReference>
<keyword evidence="3 5" id="KW-0238">DNA-binding</keyword>
<organism evidence="7 8">
    <name type="scientific">Kutzneria chonburiensis</name>
    <dbReference type="NCBI Taxonomy" id="1483604"/>
    <lineage>
        <taxon>Bacteria</taxon>
        <taxon>Bacillati</taxon>
        <taxon>Actinomycetota</taxon>
        <taxon>Actinomycetes</taxon>
        <taxon>Pseudonocardiales</taxon>
        <taxon>Pseudonocardiaceae</taxon>
        <taxon>Kutzneria</taxon>
    </lineage>
</organism>
<dbReference type="PANTHER" id="PTHR30055">
    <property type="entry name" value="HTH-TYPE TRANSCRIPTIONAL REGULATOR RUTR"/>
    <property type="match status" value="1"/>
</dbReference>
<dbReference type="SUPFAM" id="SSF46689">
    <property type="entry name" value="Homeodomain-like"/>
    <property type="match status" value="1"/>
</dbReference>
<evidence type="ECO:0000256" key="2">
    <source>
        <dbReference type="ARBA" id="ARBA00023015"/>
    </source>
</evidence>
<evidence type="ECO:0000259" key="6">
    <source>
        <dbReference type="PROSITE" id="PS50977"/>
    </source>
</evidence>
<dbReference type="Proteomes" id="UP001589810">
    <property type="component" value="Unassembled WGS sequence"/>
</dbReference>
<feature type="domain" description="HTH tetR-type" evidence="6">
    <location>
        <begin position="1"/>
        <end position="60"/>
    </location>
</feature>
<accession>A0ABV6N7H1</accession>
<dbReference type="EMBL" id="JBHLUD010000015">
    <property type="protein sequence ID" value="MFC0547946.1"/>
    <property type="molecule type" value="Genomic_DNA"/>
</dbReference>